<dbReference type="GO" id="GO:0005737">
    <property type="term" value="C:cytoplasm"/>
    <property type="evidence" value="ECO:0007669"/>
    <property type="project" value="UniProtKB-SubCell"/>
</dbReference>
<proteinExistence type="inferred from homology"/>
<name>A7N6T2_VIBC1</name>
<sequence>MVINSEVLFKIRIAMMGKQISLIRISELNERFLKRKSSGKSKHAIQGELGRFLEVFSDSDRNRIDIQSFLHWVKPAILHDQYTLLKLNGNVDFSGYVMWAWVDVDTLEKYLNEDRFVIHPMNWNEGYNLIVVDFFIKDKSCKQAMMRSMYRQARNLAGLSHKDINICIRDDFGKIVKVLADPEGSPHLFTGTLPHLSL</sequence>
<dbReference type="GO" id="GO:0009404">
    <property type="term" value="P:toxin metabolic process"/>
    <property type="evidence" value="ECO:0007669"/>
    <property type="project" value="UniProtKB-UniRule"/>
</dbReference>
<evidence type="ECO:0000256" key="2">
    <source>
        <dbReference type="RuleBase" id="RU368102"/>
    </source>
</evidence>
<dbReference type="GO" id="GO:0031640">
    <property type="term" value="P:killing of cells of another organism"/>
    <property type="evidence" value="ECO:0007669"/>
    <property type="project" value="UniProtKB-KW"/>
</dbReference>
<evidence type="ECO:0000313" key="3">
    <source>
        <dbReference type="EMBL" id="ABU73970.1"/>
    </source>
</evidence>
<evidence type="ECO:0000256" key="1">
    <source>
        <dbReference type="ARBA" id="ARBA00005686"/>
    </source>
</evidence>
<dbReference type="InterPro" id="IPR003996">
    <property type="entry name" value="RTX_toxin-activating_protC_bac"/>
</dbReference>
<protein>
    <recommendedName>
        <fullName evidence="2">RTX toxin-activating lysine-acyltransferase</fullName>
        <ecNumber evidence="2">2.3.1.-</ecNumber>
    </recommendedName>
</protein>
<dbReference type="GO" id="GO:0016746">
    <property type="term" value="F:acyltransferase activity"/>
    <property type="evidence" value="ECO:0007669"/>
    <property type="project" value="UniProtKB-UniRule"/>
</dbReference>
<dbReference type="KEGG" id="vha:VIBHAR_06077"/>
<gene>
    <name evidence="3" type="ordered locus">VIBHAR_06077</name>
</gene>
<evidence type="ECO:0000313" key="4">
    <source>
        <dbReference type="Proteomes" id="UP000008152"/>
    </source>
</evidence>
<dbReference type="PATRIC" id="fig|338187.36.peg.4940"/>
<keyword evidence="2" id="KW-0808">Transferase</keyword>
<dbReference type="EC" id="2.3.1.-" evidence="2"/>
<organism evidence="3 4">
    <name type="scientific">Vibrio campbellii (strain ATCC BAA-1116)</name>
    <dbReference type="NCBI Taxonomy" id="2902295"/>
    <lineage>
        <taxon>Bacteria</taxon>
        <taxon>Pseudomonadati</taxon>
        <taxon>Pseudomonadota</taxon>
        <taxon>Gammaproteobacteria</taxon>
        <taxon>Vibrionales</taxon>
        <taxon>Vibrionaceae</taxon>
        <taxon>Vibrio</taxon>
    </lineage>
</organism>
<comment type="function">
    <text evidence="2">Involved in fatty acylation of protoxin at internal lysine residues, thereby converting it to the active toxin.</text>
</comment>
<dbReference type="Proteomes" id="UP000008152">
    <property type="component" value="Chromosome II"/>
</dbReference>
<accession>A7N6T2</accession>
<reference evidence="3 4" key="1">
    <citation type="submission" date="2007-08" db="EMBL/GenBank/DDBJ databases">
        <authorList>
            <consortium name="The Vibrio harveyi Genome Sequencing Project"/>
            <person name="Bassler B."/>
            <person name="Clifton S.W."/>
            <person name="Fulton L."/>
            <person name="Delehaunty K."/>
            <person name="Fronick C."/>
            <person name="Harrison M."/>
            <person name="Markivic C."/>
            <person name="Fulton R."/>
            <person name="Tin-Wollam A.-M."/>
            <person name="Shah N."/>
            <person name="Pepin K."/>
            <person name="Nash W."/>
            <person name="Thiruvilangam P."/>
            <person name="Bhonagiri V."/>
            <person name="Waters C."/>
            <person name="Tu K.C."/>
            <person name="Irgon J."/>
            <person name="Wilson R.K."/>
        </authorList>
    </citation>
    <scope>NUCLEOTIDE SEQUENCE [LARGE SCALE GENOMIC DNA]</scope>
    <source>
        <strain evidence="4">ATCC BAA-1116 / BB120</strain>
    </source>
</reference>
<keyword evidence="2" id="KW-0204">Cytolysis</keyword>
<dbReference type="EMBL" id="CP000790">
    <property type="protein sequence ID" value="ABU73970.1"/>
    <property type="molecule type" value="Genomic_DNA"/>
</dbReference>
<comment type="subcellular location">
    <subcellularLocation>
        <location evidence="2">Cytoplasm</location>
    </subcellularLocation>
</comment>
<dbReference type="Pfam" id="PF02794">
    <property type="entry name" value="HlyC"/>
    <property type="match status" value="1"/>
</dbReference>
<keyword evidence="2" id="KW-0012">Acyltransferase</keyword>
<dbReference type="AlphaFoldDB" id="A7N6T2"/>
<comment type="similarity">
    <text evidence="1 2">Belongs to the RTX toxin acyltransferase family.</text>
</comment>
<keyword evidence="2" id="KW-0963">Cytoplasm</keyword>